<organism evidence="4 5">
    <name type="scientific">Phormidesmis priestleyi Ana</name>
    <dbReference type="NCBI Taxonomy" id="1666911"/>
    <lineage>
        <taxon>Bacteria</taxon>
        <taxon>Bacillati</taxon>
        <taxon>Cyanobacteriota</taxon>
        <taxon>Cyanophyceae</taxon>
        <taxon>Leptolyngbyales</taxon>
        <taxon>Leptolyngbyaceae</taxon>
        <taxon>Phormidesmis</taxon>
    </lineage>
</organism>
<evidence type="ECO:0000313" key="5">
    <source>
        <dbReference type="Proteomes" id="UP000050465"/>
    </source>
</evidence>
<dbReference type="SUPFAM" id="SSF51735">
    <property type="entry name" value="NAD(P)-binding Rossmann-fold domains"/>
    <property type="match status" value="1"/>
</dbReference>
<proteinExistence type="predicted"/>
<dbReference type="AlphaFoldDB" id="A0A0P7ZLC1"/>
<evidence type="ECO:0000256" key="2">
    <source>
        <dbReference type="ARBA" id="ARBA00023276"/>
    </source>
</evidence>
<dbReference type="EMBL" id="LJZR01000010">
    <property type="protein sequence ID" value="KPQ35735.1"/>
    <property type="molecule type" value="Genomic_DNA"/>
</dbReference>
<evidence type="ECO:0000256" key="1">
    <source>
        <dbReference type="ARBA" id="ARBA00022531"/>
    </source>
</evidence>
<dbReference type="InterPro" id="IPR044256">
    <property type="entry name" value="HCF244-like"/>
</dbReference>
<evidence type="ECO:0000313" key="4">
    <source>
        <dbReference type="EMBL" id="KPQ35735.1"/>
    </source>
</evidence>
<dbReference type="Proteomes" id="UP000050465">
    <property type="component" value="Unassembled WGS sequence"/>
</dbReference>
<dbReference type="InterPro" id="IPR008030">
    <property type="entry name" value="NmrA-like"/>
</dbReference>
<dbReference type="PANTHER" id="PTHR47128:SF2">
    <property type="entry name" value="PROTEIN HIGH CHLOROPHYLL FLUORESCENCE PHENOTYPE 244, CHLOROPLASTIC"/>
    <property type="match status" value="1"/>
</dbReference>
<protein>
    <submittedName>
        <fullName evidence="4">Putative nucleoside-diphosphate-sugar epimerase</fullName>
    </submittedName>
</protein>
<dbReference type="Gene3D" id="3.40.50.720">
    <property type="entry name" value="NAD(P)-binding Rossmann-like Domain"/>
    <property type="match status" value="1"/>
</dbReference>
<feature type="domain" description="NmrA-like" evidence="3">
    <location>
        <begin position="3"/>
        <end position="292"/>
    </location>
</feature>
<dbReference type="GO" id="GO:0009523">
    <property type="term" value="C:photosystem II"/>
    <property type="evidence" value="ECO:0007669"/>
    <property type="project" value="UniProtKB-KW"/>
</dbReference>
<evidence type="ECO:0000259" key="3">
    <source>
        <dbReference type="Pfam" id="PF05368"/>
    </source>
</evidence>
<dbReference type="InterPro" id="IPR036291">
    <property type="entry name" value="NAD(P)-bd_dom_sf"/>
</dbReference>
<dbReference type="GO" id="GO:0015979">
    <property type="term" value="P:photosynthesis"/>
    <property type="evidence" value="ECO:0007669"/>
    <property type="project" value="UniProtKB-KW"/>
</dbReference>
<name>A0A0P7ZLC1_9CYAN</name>
<keyword evidence="1" id="KW-0602">Photosynthesis</keyword>
<dbReference type="PATRIC" id="fig|1666911.3.peg.634"/>
<dbReference type="STRING" id="1666911.HLUCCA11_09210"/>
<comment type="caution">
    <text evidence="4">The sequence shown here is derived from an EMBL/GenBank/DDBJ whole genome shotgun (WGS) entry which is preliminary data.</text>
</comment>
<reference evidence="4 5" key="1">
    <citation type="submission" date="2015-09" db="EMBL/GenBank/DDBJ databases">
        <title>Identification and resolution of microdiversity through metagenomic sequencing of parallel consortia.</title>
        <authorList>
            <person name="Nelson W.C."/>
            <person name="Romine M.F."/>
            <person name="Lindemann S.R."/>
        </authorList>
    </citation>
    <scope>NUCLEOTIDE SEQUENCE [LARGE SCALE GENOMIC DNA]</scope>
    <source>
        <strain evidence="4">Ana</strain>
    </source>
</reference>
<sequence length="320" mass="35713">MVLLVVGATGTLGRQIVRQALDEGYDVKCLVRNFQKASFLREWGAQLVKADLTGPNSLPPCFEDVDAVIDAATSRPAEKEGIYDVDWHGKVALIQAAKDAGVKRFIFFSIYGAGEYPNVPLMEIKSCIEKFLEESGINYTIFRPCGFMQGLIGQYAIPILERQSVWVMGEAGAIAYMNSQDIAKFAVKSLKLPAAENATFPLAGTRAWGAYEIIRLCERLSDQRASVSQMPPALLRAIRKIAAFFQWTWDLADRLAFTEVSASGNVMDAPMDSVYETFGIDQREITTLEDYLQEYFTRILKKLKELDFESGKSAKKKVPF</sequence>
<dbReference type="PANTHER" id="PTHR47128">
    <property type="match status" value="1"/>
</dbReference>
<keyword evidence="2" id="KW-0604">Photosystem II</keyword>
<dbReference type="CDD" id="cd05243">
    <property type="entry name" value="SDR_a5"/>
    <property type="match status" value="1"/>
</dbReference>
<accession>A0A0P7ZLC1</accession>
<dbReference type="Pfam" id="PF05368">
    <property type="entry name" value="NmrA"/>
    <property type="match status" value="1"/>
</dbReference>
<gene>
    <name evidence="4" type="ORF">HLUCCA11_09210</name>
</gene>